<feature type="transmembrane region" description="Helical" evidence="1">
    <location>
        <begin position="78"/>
        <end position="104"/>
    </location>
</feature>
<keyword evidence="1" id="KW-0812">Transmembrane</keyword>
<keyword evidence="1" id="KW-0472">Membrane</keyword>
<name>A0A2T0H1T6_ACTMO</name>
<accession>A0A2T0H1T6</accession>
<protein>
    <submittedName>
        <fullName evidence="2">Uncharacterized protein</fullName>
    </submittedName>
</protein>
<evidence type="ECO:0000313" key="3">
    <source>
        <dbReference type="Proteomes" id="UP000239352"/>
    </source>
</evidence>
<dbReference type="InParanoid" id="A0A2T0H1T6"/>
<keyword evidence="3" id="KW-1185">Reference proteome</keyword>
<feature type="transmembrane region" description="Helical" evidence="1">
    <location>
        <begin position="53"/>
        <end position="72"/>
    </location>
</feature>
<sequence length="115" mass="12503">MRGDRAPDPTQVLAALGVLLNLVLVLVLSWRFSVRAARRAADTDRTGTRLMSLTGRTALTAAGIVGVQWIVITHPGNTTLLLVVLGLPAMIASYTLTRALTVLTEETPRSRRDRR</sequence>
<keyword evidence="1" id="KW-1133">Transmembrane helix</keyword>
<dbReference type="AlphaFoldDB" id="A0A2T0H1T6"/>
<gene>
    <name evidence="2" type="ORF">CEP50_02160</name>
</gene>
<evidence type="ECO:0000313" key="2">
    <source>
        <dbReference type="EMBL" id="PRW65334.1"/>
    </source>
</evidence>
<dbReference type="RefSeq" id="WP_106112193.1">
    <property type="nucleotide sequence ID" value="NZ_PVSR01000001.1"/>
</dbReference>
<proteinExistence type="predicted"/>
<reference evidence="2 3" key="1">
    <citation type="submission" date="2018-03" db="EMBL/GenBank/DDBJ databases">
        <title>Actinopolyspora mortivallis from Sahara, screening for active biomolecules.</title>
        <authorList>
            <person name="Selama O."/>
            <person name="Wellington E.M.H."/>
            <person name="Hacene H."/>
        </authorList>
    </citation>
    <scope>NUCLEOTIDE SEQUENCE [LARGE SCALE GENOMIC DNA]</scope>
    <source>
        <strain evidence="2 3">M5A</strain>
    </source>
</reference>
<evidence type="ECO:0000256" key="1">
    <source>
        <dbReference type="SAM" id="Phobius"/>
    </source>
</evidence>
<dbReference type="EMBL" id="PVSR01000001">
    <property type="protein sequence ID" value="PRW65334.1"/>
    <property type="molecule type" value="Genomic_DNA"/>
</dbReference>
<organism evidence="2 3">
    <name type="scientific">Actinopolyspora mortivallis</name>
    <dbReference type="NCBI Taxonomy" id="33906"/>
    <lineage>
        <taxon>Bacteria</taxon>
        <taxon>Bacillati</taxon>
        <taxon>Actinomycetota</taxon>
        <taxon>Actinomycetes</taxon>
        <taxon>Actinopolysporales</taxon>
        <taxon>Actinopolysporaceae</taxon>
        <taxon>Actinopolyspora</taxon>
    </lineage>
</organism>
<dbReference type="Proteomes" id="UP000239352">
    <property type="component" value="Unassembled WGS sequence"/>
</dbReference>
<comment type="caution">
    <text evidence="2">The sequence shown here is derived from an EMBL/GenBank/DDBJ whole genome shotgun (WGS) entry which is preliminary data.</text>
</comment>
<feature type="transmembrane region" description="Helical" evidence="1">
    <location>
        <begin position="12"/>
        <end position="32"/>
    </location>
</feature>